<feature type="non-terminal residue" evidence="1">
    <location>
        <position position="50"/>
    </location>
</feature>
<gene>
    <name evidence="1" type="ORF">IRJ41_020026</name>
</gene>
<sequence>DSKLIVSAALRRSPQKIRRLSKRVLRNREDYGIASGRSTVSECSDLRGMR</sequence>
<reference evidence="1" key="1">
    <citation type="submission" date="2021-02" db="EMBL/GenBank/DDBJ databases">
        <title>Comparative genomics reveals that relaxation of natural selection precedes convergent phenotypic evolution of cavefish.</title>
        <authorList>
            <person name="Peng Z."/>
        </authorList>
    </citation>
    <scope>NUCLEOTIDE SEQUENCE</scope>
    <source>
        <tissue evidence="1">Muscle</tissue>
    </source>
</reference>
<dbReference type="AlphaFoldDB" id="A0A9W7T870"/>
<keyword evidence="2" id="KW-1185">Reference proteome</keyword>
<dbReference type="Proteomes" id="UP001059041">
    <property type="component" value="Linkage Group LG25"/>
</dbReference>
<evidence type="ECO:0000313" key="2">
    <source>
        <dbReference type="Proteomes" id="UP001059041"/>
    </source>
</evidence>
<comment type="caution">
    <text evidence="1">The sequence shown here is derived from an EMBL/GenBank/DDBJ whole genome shotgun (WGS) entry which is preliminary data.</text>
</comment>
<name>A0A9W7T870_TRIRA</name>
<evidence type="ECO:0000313" key="1">
    <source>
        <dbReference type="EMBL" id="KAI7791469.1"/>
    </source>
</evidence>
<dbReference type="EMBL" id="JAFHDT010000025">
    <property type="protein sequence ID" value="KAI7791469.1"/>
    <property type="molecule type" value="Genomic_DNA"/>
</dbReference>
<protein>
    <submittedName>
        <fullName evidence="1">Uncharacterized protein</fullName>
    </submittedName>
</protein>
<proteinExistence type="predicted"/>
<organism evidence="1 2">
    <name type="scientific">Triplophysa rosa</name>
    <name type="common">Cave loach</name>
    <dbReference type="NCBI Taxonomy" id="992332"/>
    <lineage>
        <taxon>Eukaryota</taxon>
        <taxon>Metazoa</taxon>
        <taxon>Chordata</taxon>
        <taxon>Craniata</taxon>
        <taxon>Vertebrata</taxon>
        <taxon>Euteleostomi</taxon>
        <taxon>Actinopterygii</taxon>
        <taxon>Neopterygii</taxon>
        <taxon>Teleostei</taxon>
        <taxon>Ostariophysi</taxon>
        <taxon>Cypriniformes</taxon>
        <taxon>Nemacheilidae</taxon>
        <taxon>Triplophysa</taxon>
    </lineage>
</organism>
<accession>A0A9W7T870</accession>